<dbReference type="PANTHER" id="PTHR32026">
    <property type="entry name" value="METHYLTRANSFERASE-LIKE PROTEIN 24"/>
    <property type="match status" value="1"/>
</dbReference>
<protein>
    <recommendedName>
        <fullName evidence="1">Methyltransferase domain-containing protein</fullName>
    </recommendedName>
</protein>
<comment type="caution">
    <text evidence="2">The sequence shown here is derived from an EMBL/GenBank/DDBJ whole genome shotgun (WGS) entry which is preliminary data.</text>
</comment>
<feature type="non-terminal residue" evidence="2">
    <location>
        <position position="1"/>
    </location>
</feature>
<dbReference type="PANTHER" id="PTHR32026:SF10">
    <property type="entry name" value="METHYLTRANSFERASE-LIKE PROTEIN 24-RELATED"/>
    <property type="match status" value="1"/>
</dbReference>
<evidence type="ECO:0000313" key="3">
    <source>
        <dbReference type="Proteomes" id="UP000663879"/>
    </source>
</evidence>
<dbReference type="Pfam" id="PF13383">
    <property type="entry name" value="Methyltransf_22"/>
    <property type="match status" value="1"/>
</dbReference>
<gene>
    <name evidence="2" type="ORF">OXX778_LOCUS17173</name>
</gene>
<reference evidence="2" key="1">
    <citation type="submission" date="2021-02" db="EMBL/GenBank/DDBJ databases">
        <authorList>
            <person name="Nowell W R."/>
        </authorList>
    </citation>
    <scope>NUCLEOTIDE SEQUENCE</scope>
    <source>
        <strain evidence="2">Ploen Becks lab</strain>
    </source>
</reference>
<feature type="domain" description="Methyltransferase" evidence="1">
    <location>
        <begin position="71"/>
        <end position="233"/>
    </location>
</feature>
<proteinExistence type="predicted"/>
<dbReference type="InterPro" id="IPR026913">
    <property type="entry name" value="METTL24"/>
</dbReference>
<dbReference type="Proteomes" id="UP000663879">
    <property type="component" value="Unassembled WGS sequence"/>
</dbReference>
<evidence type="ECO:0000313" key="2">
    <source>
        <dbReference type="EMBL" id="CAF1016828.1"/>
    </source>
</evidence>
<keyword evidence="3" id="KW-1185">Reference proteome</keyword>
<organism evidence="2 3">
    <name type="scientific">Brachionus calyciflorus</name>
    <dbReference type="NCBI Taxonomy" id="104777"/>
    <lineage>
        <taxon>Eukaryota</taxon>
        <taxon>Metazoa</taxon>
        <taxon>Spiralia</taxon>
        <taxon>Gnathifera</taxon>
        <taxon>Rotifera</taxon>
        <taxon>Eurotatoria</taxon>
        <taxon>Monogononta</taxon>
        <taxon>Pseudotrocha</taxon>
        <taxon>Ploima</taxon>
        <taxon>Brachionidae</taxon>
        <taxon>Brachionus</taxon>
    </lineage>
</organism>
<dbReference type="EMBL" id="CAJNOC010004304">
    <property type="protein sequence ID" value="CAF1016828.1"/>
    <property type="molecule type" value="Genomic_DNA"/>
</dbReference>
<dbReference type="OrthoDB" id="10006218at2759"/>
<sequence>ILLLINNKNRKPFGEFIQKNVLSSFTKSKNCESDSLEQVRIRDFKYYNCKNIKRIGGKREYVKNAPNDLFRIDGAWYICLDKNAQPNKSQCNVISLGINNDYTFDQEMRNLYDCNLHSFDPFVEDVFFTGIRNKNSNLKESPVLEVDKKWFFYRLGVGSKSNQMKSMNQLKLQDLISLENILKITELEEKIIDVFKMDIEGPEKDIIRDLDIDYACKYFKNIVFETHRNSKFRDLVKLEKCFRLFFRSTRFFSGDSFGALTGHLTEFQNPNGWKLEIKQYENEINLAEFMFTSGELYFVNINFL</sequence>
<evidence type="ECO:0000259" key="1">
    <source>
        <dbReference type="Pfam" id="PF13383"/>
    </source>
</evidence>
<name>A0A814HW15_9BILA</name>
<dbReference type="AlphaFoldDB" id="A0A814HW15"/>
<accession>A0A814HW15</accession>
<dbReference type="InterPro" id="IPR025714">
    <property type="entry name" value="Methyltranfer_dom"/>
</dbReference>